<gene>
    <name evidence="9" type="ORF">SAMN05421849_0159</name>
</gene>
<protein>
    <submittedName>
        <fullName evidence="9">Conserved repeat domain-containing protein</fullName>
    </submittedName>
</protein>
<feature type="domain" description="DUF11" evidence="6">
    <location>
        <begin position="826"/>
        <end position="950"/>
    </location>
</feature>
<dbReference type="GO" id="GO:0005576">
    <property type="term" value="C:extracellular region"/>
    <property type="evidence" value="ECO:0007669"/>
    <property type="project" value="UniProtKB-SubCell"/>
</dbReference>
<dbReference type="NCBIfam" id="TIGR01451">
    <property type="entry name" value="B_ant_repeat"/>
    <property type="match status" value="10"/>
</dbReference>
<dbReference type="Proteomes" id="UP000192455">
    <property type="component" value="Unassembled WGS sequence"/>
</dbReference>
<feature type="compositionally biased region" description="Basic and acidic residues" evidence="4">
    <location>
        <begin position="2314"/>
        <end position="2323"/>
    </location>
</feature>
<dbReference type="Pfam" id="PF17210">
    <property type="entry name" value="SdrD_B"/>
    <property type="match status" value="1"/>
</dbReference>
<evidence type="ECO:0000256" key="5">
    <source>
        <dbReference type="SAM" id="SignalP"/>
    </source>
</evidence>
<feature type="compositionally biased region" description="Acidic residues" evidence="4">
    <location>
        <begin position="1070"/>
        <end position="1079"/>
    </location>
</feature>
<accession>A0A1R3WDI6</accession>
<feature type="compositionally biased region" description="Low complexity" evidence="4">
    <location>
        <begin position="2076"/>
        <end position="2086"/>
    </location>
</feature>
<dbReference type="InterPro" id="IPR055354">
    <property type="entry name" value="DUF7507"/>
</dbReference>
<dbReference type="Gene3D" id="2.60.40.10">
    <property type="entry name" value="Immunoglobulins"/>
    <property type="match status" value="5"/>
</dbReference>
<keyword evidence="2" id="KW-0964">Secreted</keyword>
<evidence type="ECO:0000259" key="7">
    <source>
        <dbReference type="Pfam" id="PF17210"/>
    </source>
</evidence>
<feature type="region of interest" description="Disordered" evidence="4">
    <location>
        <begin position="1329"/>
        <end position="1355"/>
    </location>
</feature>
<feature type="region of interest" description="Disordered" evidence="4">
    <location>
        <begin position="1695"/>
        <end position="1720"/>
    </location>
</feature>
<feature type="domain" description="DUF7507" evidence="8">
    <location>
        <begin position="2735"/>
        <end position="2822"/>
    </location>
</feature>
<feature type="domain" description="DUF7507" evidence="8">
    <location>
        <begin position="2215"/>
        <end position="2310"/>
    </location>
</feature>
<evidence type="ECO:0000256" key="4">
    <source>
        <dbReference type="SAM" id="MobiDB-lite"/>
    </source>
</evidence>
<feature type="domain" description="SD-repeat containing protein B" evidence="7">
    <location>
        <begin position="1095"/>
        <end position="1165"/>
    </location>
</feature>
<dbReference type="STRING" id="515897.SAMN05421849_0159"/>
<evidence type="ECO:0000259" key="6">
    <source>
        <dbReference type="Pfam" id="PF01345"/>
    </source>
</evidence>
<feature type="chain" id="PRO_5012978024" evidence="5">
    <location>
        <begin position="27"/>
        <end position="3159"/>
    </location>
</feature>
<dbReference type="InterPro" id="IPR047589">
    <property type="entry name" value="DUF11_rpt"/>
</dbReference>
<dbReference type="PANTHER" id="PTHR34819">
    <property type="entry name" value="LARGE CYSTEINE-RICH PERIPLASMIC PROTEIN OMCB"/>
    <property type="match status" value="1"/>
</dbReference>
<feature type="domain" description="DUF7507" evidence="8">
    <location>
        <begin position="2096"/>
        <end position="2194"/>
    </location>
</feature>
<evidence type="ECO:0000259" key="8">
    <source>
        <dbReference type="Pfam" id="PF24346"/>
    </source>
</evidence>
<feature type="region of interest" description="Disordered" evidence="4">
    <location>
        <begin position="2305"/>
        <end position="2332"/>
    </location>
</feature>
<feature type="domain" description="DUF11" evidence="6">
    <location>
        <begin position="683"/>
        <end position="817"/>
    </location>
</feature>
<sequence>MKKYGLGMPGWMAVLVFVLSGAAAQAQDLTLNISDTGFDPVPAGGTIEYSVRLQNGGNSRSAADVLTFAIPAGAAYWGAAGDLEGCSPAPVLQGPASVSCPVPELAPRAELRGTVHLAPAEAGVTTFGGTIGTTTITEDTTVTTGADLGLDFDAPADIRAGEFLTFAAVITNNGPYPSEGTRLTVPLPPALSSDVTLPSGCAISGNEITCDIAGPIAVGNDVRLEFTTQILTADASSVSVAGSLSSSQPADSDLSNDENAFVIAISPGTDVRLGKARAPSGLLYVGQPVTFTLSPDFVGDAPLDAQITDDLPANYEFTSVSPSGAGWICNDTNPVGCSYSATAPDPAGFRAPITITAVPISESPAGAPVVNTAVIASSLDLVADNNSASDGGADIVLPTTDLVAEKSGPAHGLVTVGNEYDWRIGTRNDGNIGFTGRLVLTDRLPEGLRATAIGAPAGWACAPGVPLNGPAEIRCETDNYAATPLPVGGQTPRITITTEVLAEGRLDNELQVGFTDETYPDRDMSNNSITRGVTSGDGTTVGIADLVLVKTVADPGPHVAGEPVRFTVEVSNSGPGTAGDVRVLDRLSDLYFADSTTTGVTLDTVPADAVCTVTRGSGFYSDLACTIDELPAGETRSISFTALAGGNAGTRTNTAETYSTATPDPDYANNTDSVTYGVAARTDVTVAKTASHAAGSDVQAGQRLRYILSASVPANGLSSAEDVIVTDRLPAGLKFVSATPSQGVCDDPGATLIDGYLTSSVTELRCNLGTITNGNTQSVEIVVAPTTQLVSQEIENRVGVETSTPEIDDTNNADAITHRVTAPALDLITNKTDDPDPLEINTPTIYTVTVRNAGPSEAFNLVITDTLPDAGMRYDGIVDAGGMACSEQDGAAVGSIGGRLACTLPNLEVGATATLRVQMTGVQRGHWVNHVEARSDEYGHEAITANNAVSEATSVFERSNLAVTKAPSRPVVDLGEEFDWIITVENRTAAGIGLAENVVLRDMLPAGMVISDAVQTSGGSCDAPTGGRSLVCVLPDMVAGESHVVTVPVRVTSISANPQDVANSASVETDSFDDDESDDTGSGTVAVLSTGVSGTIWRDFNEDDLRDGNDSGIGGLTVRLSGTDAWGNPVPARTATTDASGNYSFSLLPPGEYRVSYDLPSGDDFLGGSALPGASGAADGANAIRTITAATDAPVGNTDFTLVPQERIALAKQVAAPVVQADGSYLLSYEFRIRNLSQEPLRDFALRDDLQAGFGTHTSAAPAPGQFAVTGVSGATMAGADDDAIHLTMPGPLAPGGDELVTLVLRVNPALPREAAALDHVNAAEVTATGVWSGKTPGDASNDGTTPRHGDASPTGAPVTFAPAVTLAKAATLENGGGPARPGDIVRYGFTVTNTGNTPLLNVTLSDPLPGLVWDSNPVLDRLDVGAADSTSFAAHYVLTQADIDAGGVDNTARVEGRWAADGVPDPVTTATGSAGITAIAEPGLDVVKTEVANTVQDPTRPGDTIRYEFTVSNTGNTVLHDVVLTDDLPGIAPDPAGSFVIGTLSPAGEGGSLVTFHADYTVTQDDIDAGEVINTARAAGTHGPGDTPIAADAPPVRTPLVPDPLMRVTKLVDTATVPTPPRAGDSIGWTVTIENIGNTSLSVGTIAESLPDASITAPGSALLAPGENTTAAVSHTLTQADIDAGEIVNQVTVSGRVPGSDTPFRDTPSGNDPDAPNEDPTVVTLDHAPGIALLKSVITDVSGPLMPGDAITFGFAIRNTGNVTLHDLVLSDDLADVVLDDAALSGLSLAPDDEVTVAGNYFLTVADIEAGGFDNSATITASDPGGSSVTDLSGTGFDNDGPTRVDLLRAPDVALIKTISAAPAAPAAAGDRIDYGFEIRNTGNVELRDIALADLVDDVVITGSRSAPLPVGDSDSTSFTGSYTLTQDDIDAGVFANTAQVTGLGTGSGGEARPVSDMSGTDADNDDATLFVIDPSPSLSITKAADDGALGTPPRAGDEITYSFTLTNTGNVTLSNVMVSDPLPGLLFAEDTITALAPGSSGVLTATYALTQTDIEAGEVRNRASVSGDYDDPASGDTASASADSNEVEVTLQQEPGLAVVKTAQPQWSGAASPGARISYEFTVTNTGNVRLQDVTLTDPLPGLETGTWTLGAMEPGAEQVVATIYELTQEDIDAGEVVNQAEANGRFGTTPVSDRSGPDAESNEETVVPLEQAPGLLLEKTADASGLTDPAVVGEEIAYSFVVTNTGNVTLRDVIVTDTLPGLAPQTLPVGELAPGANVTVGPAIYAIMQADINAGAVENRASVSGTYGPPHDPRSHEAASRSESGVDGPTVIPVAGRPGIALIKELAPGTDAENLRLGDEIRWVFTVANTGNVPLGNVTITEEMVSAVVSGGPVALDVGQADSTSFTASHVITQADLDAGEIENRARARGSFDAGPGDPAMVEDTSGSTFDNDEPTVTPLGQRPAIDLVKTADTSNLSTPPQAGELIRYGFTITNSGEVTLSGVTLDDVMPGLELAGAPIASLAPGASDATSYSATYALTQEDIDSGATLENRAEVSGSYTDRDGNPQQVNALSATDGGVEGPTTVMVDRAPGLELVKTADRSGVSETALPGETVTYEFALTNTGNVTLHDLSIDDPLPGLVLLGAPIASLAPGETSHAITGTYALTPEDIRAAELDNTARAHAFWRPEGAPPVPVASDDSSVTVPLGYPEIALDITVGELRDVNGDGIMGPADLVFFRFEVTNTGTVPLNDVNIDGASLSLLLPGLLCTPITLAPGESAFLDCSGGGYAITPADAGRGQISLAGDATGSSDAGVVVRSSSAAISFAEIAQGGVTIEKIAGIETAMIGDLVPYTITIRNSAGGVAITARVEDMLPAGFSYRAGSARLDGVPLDAVENGRRLGFGPITVEPGQSRALTLSARVGGSVRPGAHENRARLLSTLTGRDIAPEARATVRVLADAVLQCATVLGRVFDDPDQNGHMSAAAQERGLPDVRLIAPNGLAILTDEHGRYSVPCAALPRAVGSNFMLKLDERTLPAGYRLTTENPRVVRLTPGMITRLDFGATLARLVRVDLAANAFDRGQIGAGLDQGLHDLVAEIEGRAAMLRVTYVLEAGEPEAEAQTRLRQVERRLRDLWRDAGRYKLNIETLVQRAGEVK</sequence>
<dbReference type="Pfam" id="PF24346">
    <property type="entry name" value="DUF7507"/>
    <property type="match status" value="12"/>
</dbReference>
<dbReference type="InterPro" id="IPR051172">
    <property type="entry name" value="Chlamydia_OmcB"/>
</dbReference>
<dbReference type="SUPFAM" id="SSF117074">
    <property type="entry name" value="Hypothetical protein PA1324"/>
    <property type="match status" value="1"/>
</dbReference>
<dbReference type="PANTHER" id="PTHR34819:SF3">
    <property type="entry name" value="CELL SURFACE PROTEIN"/>
    <property type="match status" value="1"/>
</dbReference>
<feature type="domain" description="DUF11" evidence="6">
    <location>
        <begin position="2838"/>
        <end position="2942"/>
    </location>
</feature>
<keyword evidence="3 5" id="KW-0732">Signal</keyword>
<evidence type="ECO:0000256" key="1">
    <source>
        <dbReference type="ARBA" id="ARBA00004613"/>
    </source>
</evidence>
<evidence type="ECO:0000256" key="3">
    <source>
        <dbReference type="ARBA" id="ARBA00022729"/>
    </source>
</evidence>
<feature type="domain" description="DUF7507" evidence="8">
    <location>
        <begin position="1482"/>
        <end position="1587"/>
    </location>
</feature>
<name>A0A1R3WDI6_9RHOB</name>
<feature type="domain" description="DUF7507" evidence="8">
    <location>
        <begin position="1851"/>
        <end position="1945"/>
    </location>
</feature>
<dbReference type="InterPro" id="IPR033764">
    <property type="entry name" value="Sdr_B"/>
</dbReference>
<feature type="region of interest" description="Disordered" evidence="4">
    <location>
        <begin position="1061"/>
        <end position="1082"/>
    </location>
</feature>
<dbReference type="OrthoDB" id="9773411at2"/>
<keyword evidence="10" id="KW-1185">Reference proteome</keyword>
<evidence type="ECO:0000313" key="10">
    <source>
        <dbReference type="Proteomes" id="UP000192455"/>
    </source>
</evidence>
<feature type="domain" description="DUF7507" evidence="8">
    <location>
        <begin position="1729"/>
        <end position="1832"/>
    </location>
</feature>
<comment type="subcellular location">
    <subcellularLocation>
        <location evidence="1">Secreted</location>
    </subcellularLocation>
</comment>
<feature type="region of interest" description="Disordered" evidence="4">
    <location>
        <begin position="2062"/>
        <end position="2086"/>
    </location>
</feature>
<feature type="region of interest" description="Disordered" evidence="4">
    <location>
        <begin position="2185"/>
        <end position="2216"/>
    </location>
</feature>
<feature type="domain" description="DUF7507" evidence="8">
    <location>
        <begin position="2467"/>
        <end position="2565"/>
    </location>
</feature>
<feature type="region of interest" description="Disordered" evidence="4">
    <location>
        <begin position="1580"/>
        <end position="1601"/>
    </location>
</feature>
<feature type="domain" description="DUF7507" evidence="8">
    <location>
        <begin position="1977"/>
        <end position="2072"/>
    </location>
</feature>
<feature type="domain" description="DUF11" evidence="6">
    <location>
        <begin position="961"/>
        <end position="1085"/>
    </location>
</feature>
<organism evidence="9 10">
    <name type="scientific">Pontibaca methylaminivorans</name>
    <dbReference type="NCBI Taxonomy" id="515897"/>
    <lineage>
        <taxon>Bacteria</taxon>
        <taxon>Pseudomonadati</taxon>
        <taxon>Pseudomonadota</taxon>
        <taxon>Alphaproteobacteria</taxon>
        <taxon>Rhodobacterales</taxon>
        <taxon>Roseobacteraceae</taxon>
        <taxon>Pontibaca</taxon>
    </lineage>
</organism>
<feature type="domain" description="DUF11" evidence="6">
    <location>
        <begin position="545"/>
        <end position="675"/>
    </location>
</feature>
<feature type="domain" description="DUF7507" evidence="8">
    <location>
        <begin position="2594"/>
        <end position="2687"/>
    </location>
</feature>
<evidence type="ECO:0000256" key="2">
    <source>
        <dbReference type="ARBA" id="ARBA00022525"/>
    </source>
</evidence>
<feature type="domain" description="DUF11" evidence="6">
    <location>
        <begin position="156"/>
        <end position="260"/>
    </location>
</feature>
<reference evidence="9 10" key="1">
    <citation type="submission" date="2017-01" db="EMBL/GenBank/DDBJ databases">
        <authorList>
            <person name="Mah S.A."/>
            <person name="Swanson W.J."/>
            <person name="Moy G.W."/>
            <person name="Vacquier V.D."/>
        </authorList>
    </citation>
    <scope>NUCLEOTIDE SEQUENCE [LARGE SCALE GENOMIC DNA]</scope>
    <source>
        <strain evidence="9 10">DSM 21219</strain>
    </source>
</reference>
<feature type="domain" description="DUF7507" evidence="8">
    <location>
        <begin position="1362"/>
        <end position="1459"/>
    </location>
</feature>
<feature type="domain" description="DUF7507" evidence="8">
    <location>
        <begin position="1605"/>
        <end position="1702"/>
    </location>
</feature>
<dbReference type="InterPro" id="IPR013783">
    <property type="entry name" value="Ig-like_fold"/>
</dbReference>
<dbReference type="EMBL" id="FTPS01000001">
    <property type="protein sequence ID" value="SIT74448.1"/>
    <property type="molecule type" value="Genomic_DNA"/>
</dbReference>
<proteinExistence type="predicted"/>
<feature type="domain" description="DUF7507" evidence="8">
    <location>
        <begin position="2341"/>
        <end position="2438"/>
    </location>
</feature>
<evidence type="ECO:0000313" key="9">
    <source>
        <dbReference type="EMBL" id="SIT74448.1"/>
    </source>
</evidence>
<dbReference type="InterPro" id="IPR001434">
    <property type="entry name" value="OmcB-like_DUF11"/>
</dbReference>
<dbReference type="RefSeq" id="WP_143732987.1">
    <property type="nucleotide sequence ID" value="NZ_FTPS01000001.1"/>
</dbReference>
<feature type="signal peptide" evidence="5">
    <location>
        <begin position="1"/>
        <end position="26"/>
    </location>
</feature>
<dbReference type="Pfam" id="PF01345">
    <property type="entry name" value="DUF11"/>
    <property type="match status" value="6"/>
</dbReference>